<dbReference type="PROSITE" id="PS51186">
    <property type="entry name" value="GNAT"/>
    <property type="match status" value="1"/>
</dbReference>
<dbReference type="RefSeq" id="WP_399645432.1">
    <property type="nucleotide sequence ID" value="NZ_JBITYG010000002.1"/>
</dbReference>
<comment type="caution">
    <text evidence="4">The sequence shown here is derived from an EMBL/GenBank/DDBJ whole genome shotgun (WGS) entry which is preliminary data.</text>
</comment>
<dbReference type="Pfam" id="PF00583">
    <property type="entry name" value="Acetyltransf_1"/>
    <property type="match status" value="1"/>
</dbReference>
<keyword evidence="2 4" id="KW-0012">Acyltransferase</keyword>
<proteinExistence type="predicted"/>
<dbReference type="EMBL" id="JBITYG010000002">
    <property type="protein sequence ID" value="MFI9100345.1"/>
    <property type="molecule type" value="Genomic_DNA"/>
</dbReference>
<dbReference type="Proteomes" id="UP001614394">
    <property type="component" value="Unassembled WGS sequence"/>
</dbReference>
<sequence>MATTDHAARWETVPLAPGHSEASALLRQYYVELVARYHDRPATDAEVDQVLLEEPSDDLVAPTGHFLVARRDGVPMGCLGVRVLDRDTGELTRMFVRAEARGQGVASRLIAAAEQAARDVLGVAVLRLDTRKDLVEARALYAKHGYREIPAYNDSQYADHWFEKKLV</sequence>
<protein>
    <submittedName>
        <fullName evidence="4">GNAT family N-acetyltransferase</fullName>
        <ecNumber evidence="4">2.3.-.-</ecNumber>
    </submittedName>
</protein>
<evidence type="ECO:0000259" key="3">
    <source>
        <dbReference type="PROSITE" id="PS51186"/>
    </source>
</evidence>
<dbReference type="PANTHER" id="PTHR43877">
    <property type="entry name" value="AMINOALKYLPHOSPHONATE N-ACETYLTRANSFERASE-RELATED-RELATED"/>
    <property type="match status" value="1"/>
</dbReference>
<dbReference type="SUPFAM" id="SSF55729">
    <property type="entry name" value="Acyl-CoA N-acyltransferases (Nat)"/>
    <property type="match status" value="1"/>
</dbReference>
<feature type="domain" description="N-acetyltransferase" evidence="3">
    <location>
        <begin position="24"/>
        <end position="167"/>
    </location>
</feature>
<keyword evidence="5" id="KW-1185">Reference proteome</keyword>
<accession>A0ABW8C1R4</accession>
<dbReference type="EC" id="2.3.-.-" evidence="4"/>
<dbReference type="InterPro" id="IPR000182">
    <property type="entry name" value="GNAT_dom"/>
</dbReference>
<organism evidence="4 5">
    <name type="scientific">Streptomyces fildesensis</name>
    <dbReference type="NCBI Taxonomy" id="375757"/>
    <lineage>
        <taxon>Bacteria</taxon>
        <taxon>Bacillati</taxon>
        <taxon>Actinomycetota</taxon>
        <taxon>Actinomycetes</taxon>
        <taxon>Kitasatosporales</taxon>
        <taxon>Streptomycetaceae</taxon>
        <taxon>Streptomyces</taxon>
    </lineage>
</organism>
<dbReference type="GO" id="GO:0016746">
    <property type="term" value="F:acyltransferase activity"/>
    <property type="evidence" value="ECO:0007669"/>
    <property type="project" value="UniProtKB-KW"/>
</dbReference>
<dbReference type="InterPro" id="IPR050832">
    <property type="entry name" value="Bact_Acetyltransf"/>
</dbReference>
<evidence type="ECO:0000256" key="1">
    <source>
        <dbReference type="ARBA" id="ARBA00022679"/>
    </source>
</evidence>
<reference evidence="4 5" key="1">
    <citation type="submission" date="2024-10" db="EMBL/GenBank/DDBJ databases">
        <title>The Natural Products Discovery Center: Release of the First 8490 Sequenced Strains for Exploring Actinobacteria Biosynthetic Diversity.</title>
        <authorList>
            <person name="Kalkreuter E."/>
            <person name="Kautsar S.A."/>
            <person name="Yang D."/>
            <person name="Bader C.D."/>
            <person name="Teijaro C.N."/>
            <person name="Fluegel L."/>
            <person name="Davis C.M."/>
            <person name="Simpson J.R."/>
            <person name="Lauterbach L."/>
            <person name="Steele A.D."/>
            <person name="Gui C."/>
            <person name="Meng S."/>
            <person name="Li G."/>
            <person name="Viehrig K."/>
            <person name="Ye F."/>
            <person name="Su P."/>
            <person name="Kiefer A.F."/>
            <person name="Nichols A."/>
            <person name="Cepeda A.J."/>
            <person name="Yan W."/>
            <person name="Fan B."/>
            <person name="Jiang Y."/>
            <person name="Adhikari A."/>
            <person name="Zheng C.-J."/>
            <person name="Schuster L."/>
            <person name="Cowan T.M."/>
            <person name="Smanski M.J."/>
            <person name="Chevrette M.G."/>
            <person name="De Carvalho L.P.S."/>
            <person name="Shen B."/>
        </authorList>
    </citation>
    <scope>NUCLEOTIDE SEQUENCE [LARGE SCALE GENOMIC DNA]</scope>
    <source>
        <strain evidence="4 5">NPDC053399</strain>
    </source>
</reference>
<gene>
    <name evidence="4" type="ORF">ACIGXA_07450</name>
</gene>
<keyword evidence="1 4" id="KW-0808">Transferase</keyword>
<dbReference type="CDD" id="cd04301">
    <property type="entry name" value="NAT_SF"/>
    <property type="match status" value="1"/>
</dbReference>
<evidence type="ECO:0000313" key="5">
    <source>
        <dbReference type="Proteomes" id="UP001614394"/>
    </source>
</evidence>
<dbReference type="PANTHER" id="PTHR43877:SF2">
    <property type="entry name" value="AMINOALKYLPHOSPHONATE N-ACETYLTRANSFERASE-RELATED"/>
    <property type="match status" value="1"/>
</dbReference>
<name>A0ABW8C1R4_9ACTN</name>
<dbReference type="Gene3D" id="3.40.630.30">
    <property type="match status" value="1"/>
</dbReference>
<dbReference type="InterPro" id="IPR016181">
    <property type="entry name" value="Acyl_CoA_acyltransferase"/>
</dbReference>
<evidence type="ECO:0000313" key="4">
    <source>
        <dbReference type="EMBL" id="MFI9100345.1"/>
    </source>
</evidence>
<evidence type="ECO:0000256" key="2">
    <source>
        <dbReference type="ARBA" id="ARBA00023315"/>
    </source>
</evidence>